<name>A0A4Y7TLP6_COPMI</name>
<keyword evidence="3" id="KW-1185">Reference proteome</keyword>
<sequence length="182" mass="19866">MALKLPCMPTRRAHHKRFRRYHSPRRIRGTSIAARVRLEGSMGDTPEVGEMRSLHSSPAPTEVVSDSEEGGSGPTRDALPQDPKNVDGDHTEDDANGGDESRSGTPEDLRDGEELPSLVPILRGEAWVLVSAMLAHSRGLSGFLPIYWEFASLLDSVYLLIGVGELEMAAISELSDLQSYAK</sequence>
<evidence type="ECO:0000256" key="1">
    <source>
        <dbReference type="SAM" id="MobiDB-lite"/>
    </source>
</evidence>
<feature type="compositionally biased region" description="Basic residues" evidence="1">
    <location>
        <begin position="11"/>
        <end position="28"/>
    </location>
</feature>
<evidence type="ECO:0000313" key="3">
    <source>
        <dbReference type="Proteomes" id="UP000298030"/>
    </source>
</evidence>
<organism evidence="2 3">
    <name type="scientific">Coprinellus micaceus</name>
    <name type="common">Glistening ink-cap mushroom</name>
    <name type="synonym">Coprinus micaceus</name>
    <dbReference type="NCBI Taxonomy" id="71717"/>
    <lineage>
        <taxon>Eukaryota</taxon>
        <taxon>Fungi</taxon>
        <taxon>Dikarya</taxon>
        <taxon>Basidiomycota</taxon>
        <taxon>Agaricomycotina</taxon>
        <taxon>Agaricomycetes</taxon>
        <taxon>Agaricomycetidae</taxon>
        <taxon>Agaricales</taxon>
        <taxon>Agaricineae</taxon>
        <taxon>Psathyrellaceae</taxon>
        <taxon>Coprinellus</taxon>
    </lineage>
</organism>
<dbReference type="EMBL" id="QPFP01000008">
    <property type="protein sequence ID" value="TEB34874.1"/>
    <property type="molecule type" value="Genomic_DNA"/>
</dbReference>
<dbReference type="AlphaFoldDB" id="A0A4Y7TLP6"/>
<proteinExistence type="predicted"/>
<feature type="region of interest" description="Disordered" evidence="1">
    <location>
        <begin position="1"/>
        <end position="113"/>
    </location>
</feature>
<accession>A0A4Y7TLP6</accession>
<gene>
    <name evidence="2" type="ORF">FA13DRAFT_1707089</name>
</gene>
<dbReference type="Proteomes" id="UP000298030">
    <property type="component" value="Unassembled WGS sequence"/>
</dbReference>
<protein>
    <submittedName>
        <fullName evidence="2">Uncharacterized protein</fullName>
    </submittedName>
</protein>
<comment type="caution">
    <text evidence="2">The sequence shown here is derived from an EMBL/GenBank/DDBJ whole genome shotgun (WGS) entry which is preliminary data.</text>
</comment>
<evidence type="ECO:0000313" key="2">
    <source>
        <dbReference type="EMBL" id="TEB34874.1"/>
    </source>
</evidence>
<reference evidence="2 3" key="1">
    <citation type="journal article" date="2019" name="Nat. Ecol. Evol.">
        <title>Megaphylogeny resolves global patterns of mushroom evolution.</title>
        <authorList>
            <person name="Varga T."/>
            <person name="Krizsan K."/>
            <person name="Foldi C."/>
            <person name="Dima B."/>
            <person name="Sanchez-Garcia M."/>
            <person name="Sanchez-Ramirez S."/>
            <person name="Szollosi G.J."/>
            <person name="Szarkandi J.G."/>
            <person name="Papp V."/>
            <person name="Albert L."/>
            <person name="Andreopoulos W."/>
            <person name="Angelini C."/>
            <person name="Antonin V."/>
            <person name="Barry K.W."/>
            <person name="Bougher N.L."/>
            <person name="Buchanan P."/>
            <person name="Buyck B."/>
            <person name="Bense V."/>
            <person name="Catcheside P."/>
            <person name="Chovatia M."/>
            <person name="Cooper J."/>
            <person name="Damon W."/>
            <person name="Desjardin D."/>
            <person name="Finy P."/>
            <person name="Geml J."/>
            <person name="Haridas S."/>
            <person name="Hughes K."/>
            <person name="Justo A."/>
            <person name="Karasinski D."/>
            <person name="Kautmanova I."/>
            <person name="Kiss B."/>
            <person name="Kocsube S."/>
            <person name="Kotiranta H."/>
            <person name="LaButti K.M."/>
            <person name="Lechner B.E."/>
            <person name="Liimatainen K."/>
            <person name="Lipzen A."/>
            <person name="Lukacs Z."/>
            <person name="Mihaltcheva S."/>
            <person name="Morgado L.N."/>
            <person name="Niskanen T."/>
            <person name="Noordeloos M.E."/>
            <person name="Ohm R.A."/>
            <person name="Ortiz-Santana B."/>
            <person name="Ovrebo C."/>
            <person name="Racz N."/>
            <person name="Riley R."/>
            <person name="Savchenko A."/>
            <person name="Shiryaev A."/>
            <person name="Soop K."/>
            <person name="Spirin V."/>
            <person name="Szebenyi C."/>
            <person name="Tomsovsky M."/>
            <person name="Tulloss R.E."/>
            <person name="Uehling J."/>
            <person name="Grigoriev I.V."/>
            <person name="Vagvolgyi C."/>
            <person name="Papp T."/>
            <person name="Martin F.M."/>
            <person name="Miettinen O."/>
            <person name="Hibbett D.S."/>
            <person name="Nagy L.G."/>
        </authorList>
    </citation>
    <scope>NUCLEOTIDE SEQUENCE [LARGE SCALE GENOMIC DNA]</scope>
    <source>
        <strain evidence="2 3">FP101781</strain>
    </source>
</reference>
<feature type="compositionally biased region" description="Basic and acidic residues" evidence="1">
    <location>
        <begin position="99"/>
        <end position="113"/>
    </location>
</feature>